<proteinExistence type="predicted"/>
<evidence type="ECO:0008006" key="4">
    <source>
        <dbReference type="Google" id="ProtNLM"/>
    </source>
</evidence>
<feature type="region of interest" description="Disordered" evidence="1">
    <location>
        <begin position="90"/>
        <end position="136"/>
    </location>
</feature>
<gene>
    <name evidence="2" type="ORF">BaRGS_00015231</name>
</gene>
<sequence>MLAKTKEARVKISLCHFRVPYCPCRTCYNNTDYVRSFRNSHLPLPDLDSSLILGVESKRQKISNISQALRPSEKKKTTLHALHVKLEQKTFPHVQTNIHTDPVPADQPLSPGALPDPLGVSEAASTPGRAGISPGS</sequence>
<accession>A0ABD0L223</accession>
<keyword evidence="3" id="KW-1185">Reference proteome</keyword>
<organism evidence="2 3">
    <name type="scientific">Batillaria attramentaria</name>
    <dbReference type="NCBI Taxonomy" id="370345"/>
    <lineage>
        <taxon>Eukaryota</taxon>
        <taxon>Metazoa</taxon>
        <taxon>Spiralia</taxon>
        <taxon>Lophotrochozoa</taxon>
        <taxon>Mollusca</taxon>
        <taxon>Gastropoda</taxon>
        <taxon>Caenogastropoda</taxon>
        <taxon>Sorbeoconcha</taxon>
        <taxon>Cerithioidea</taxon>
        <taxon>Batillariidae</taxon>
        <taxon>Batillaria</taxon>
    </lineage>
</organism>
<dbReference type="EMBL" id="JACVVK020000092">
    <property type="protein sequence ID" value="KAK7493520.1"/>
    <property type="molecule type" value="Genomic_DNA"/>
</dbReference>
<evidence type="ECO:0000256" key="1">
    <source>
        <dbReference type="SAM" id="MobiDB-lite"/>
    </source>
</evidence>
<dbReference type="Proteomes" id="UP001519460">
    <property type="component" value="Unassembled WGS sequence"/>
</dbReference>
<protein>
    <recommendedName>
        <fullName evidence="4">Transposase</fullName>
    </recommendedName>
</protein>
<name>A0ABD0L223_9CAEN</name>
<comment type="caution">
    <text evidence="2">The sequence shown here is derived from an EMBL/GenBank/DDBJ whole genome shotgun (WGS) entry which is preliminary data.</text>
</comment>
<reference evidence="2 3" key="1">
    <citation type="journal article" date="2023" name="Sci. Data">
        <title>Genome assembly of the Korean intertidal mud-creeper Batillaria attramentaria.</title>
        <authorList>
            <person name="Patra A.K."/>
            <person name="Ho P.T."/>
            <person name="Jun S."/>
            <person name="Lee S.J."/>
            <person name="Kim Y."/>
            <person name="Won Y.J."/>
        </authorList>
    </citation>
    <scope>NUCLEOTIDE SEQUENCE [LARGE SCALE GENOMIC DNA]</scope>
    <source>
        <strain evidence="2">Wonlab-2016</strain>
    </source>
</reference>
<evidence type="ECO:0000313" key="3">
    <source>
        <dbReference type="Proteomes" id="UP001519460"/>
    </source>
</evidence>
<evidence type="ECO:0000313" key="2">
    <source>
        <dbReference type="EMBL" id="KAK7493520.1"/>
    </source>
</evidence>
<dbReference type="AlphaFoldDB" id="A0ABD0L223"/>